<dbReference type="InterPro" id="IPR052055">
    <property type="entry name" value="Hepadnavirus_pol/RT"/>
</dbReference>
<protein>
    <submittedName>
        <fullName evidence="2">Uncharacterized protein</fullName>
    </submittedName>
</protein>
<evidence type="ECO:0000313" key="3">
    <source>
        <dbReference type="Proteomes" id="UP000693970"/>
    </source>
</evidence>
<dbReference type="CDD" id="cd09275">
    <property type="entry name" value="RNase_HI_RT_DIRS1"/>
    <property type="match status" value="1"/>
</dbReference>
<comment type="caution">
    <text evidence="2">The sequence shown here is derived from an EMBL/GenBank/DDBJ whole genome shotgun (WGS) entry which is preliminary data.</text>
</comment>
<keyword evidence="3" id="KW-1185">Reference proteome</keyword>
<evidence type="ECO:0000256" key="1">
    <source>
        <dbReference type="SAM" id="MobiDB-lite"/>
    </source>
</evidence>
<reference evidence="2" key="1">
    <citation type="journal article" date="2021" name="Sci. Rep.">
        <title>Diploid genomic architecture of Nitzschia inconspicua, an elite biomass production diatom.</title>
        <authorList>
            <person name="Oliver A."/>
            <person name="Podell S."/>
            <person name="Pinowska A."/>
            <person name="Traller J.C."/>
            <person name="Smith S.R."/>
            <person name="McClure R."/>
            <person name="Beliaev A."/>
            <person name="Bohutskyi P."/>
            <person name="Hill E.A."/>
            <person name="Rabines A."/>
            <person name="Zheng H."/>
            <person name="Allen L.Z."/>
            <person name="Kuo A."/>
            <person name="Grigoriev I.V."/>
            <person name="Allen A.E."/>
            <person name="Hazlebeck D."/>
            <person name="Allen E.E."/>
        </authorList>
    </citation>
    <scope>NUCLEOTIDE SEQUENCE</scope>
    <source>
        <strain evidence="2">Hildebrandi</strain>
    </source>
</reference>
<proteinExistence type="predicted"/>
<feature type="region of interest" description="Disordered" evidence="1">
    <location>
        <begin position="1"/>
        <end position="40"/>
    </location>
</feature>
<dbReference type="PANTHER" id="PTHR33050:SF7">
    <property type="entry name" value="RIBONUCLEASE H"/>
    <property type="match status" value="1"/>
</dbReference>
<dbReference type="Proteomes" id="UP000693970">
    <property type="component" value="Unassembled WGS sequence"/>
</dbReference>
<name>A0A9K3LRX6_9STRA</name>
<dbReference type="PANTHER" id="PTHR33050">
    <property type="entry name" value="REVERSE TRANSCRIPTASE DOMAIN-CONTAINING PROTEIN"/>
    <property type="match status" value="1"/>
</dbReference>
<gene>
    <name evidence="2" type="ORF">IV203_030074</name>
</gene>
<dbReference type="AlphaFoldDB" id="A0A9K3LRX6"/>
<organism evidence="2 3">
    <name type="scientific">Nitzschia inconspicua</name>
    <dbReference type="NCBI Taxonomy" id="303405"/>
    <lineage>
        <taxon>Eukaryota</taxon>
        <taxon>Sar</taxon>
        <taxon>Stramenopiles</taxon>
        <taxon>Ochrophyta</taxon>
        <taxon>Bacillariophyta</taxon>
        <taxon>Bacillariophyceae</taxon>
        <taxon>Bacillariophycidae</taxon>
        <taxon>Bacillariales</taxon>
        <taxon>Bacillariaceae</taxon>
        <taxon>Nitzschia</taxon>
    </lineage>
</organism>
<reference evidence="2" key="2">
    <citation type="submission" date="2021-04" db="EMBL/GenBank/DDBJ databases">
        <authorList>
            <person name="Podell S."/>
        </authorList>
    </citation>
    <scope>NUCLEOTIDE SEQUENCE</scope>
    <source>
        <strain evidence="2">Hildebrandi</strain>
    </source>
</reference>
<accession>A0A9K3LRX6</accession>
<dbReference type="OrthoDB" id="46137at2759"/>
<feature type="compositionally biased region" description="Basic and acidic residues" evidence="1">
    <location>
        <begin position="1"/>
        <end position="27"/>
    </location>
</feature>
<sequence length="985" mass="111812">MLEDKQSFERLEEKKSCAAEVAEDARSPPKASGPTGMDGAKEAVELRKGAGVIATDAILRQTERKEREKAAVKHDDAQVPEYLWVEHMLQDFEWKIKNGERRVWSQTELAAIPQHLTVLRQWALSWWKRNLRREFERYLGEDVSAMAMKHPQVVEWNSKKVRYCWIPTSGRSSYVSWDVMRDGMKVHFPRETPRHTVPQRDTANLQVKRQMVAKLEKVRRRRYISPGHVLSLTSFFAIPKGEDNIRMVYDGTASGLNDSMWLPKFRMSTIETHLRFVEPETFMADVDVRECFLNFILHKSICALAGVDLSLYLPPTENSPVLWECWSRALMGAKSSPYQACQGMCVADELIRGDPNCPRNIFRWSKVRMNLPGSEGYDPTKAWVSKIRKDGKVACDFVGFVDDLRPSGPTSSECWKAACRSASLLNSLGIQDAPRKRRGSSQTPGPWAGAVVQTGTSVCVLASETKWKKAKNQVHEVLEMIQSRPKRLERKRLEQVRGFVGYVARTYPSAVPYLTGLHMTIDGWRANRDNRGWRLKSGQKRKFSGITEEVGRGPAYVRAVPRLKDDMMALGRLLEGEAPPIRTIRKKNARKAFYGFGDASGSSFGATFEIGSRIEFEYGQWTTEDSENSSNWRELKTLVTSIQTLSERQDIHGSELFIFTDNTTAEQAYLKGSSKSEHLFELVLELRLMEMRLDMLIHVIHVSGKRMIQQGTDGLSRGDHSQGVMGGLPILQCIPLHQDAFSRSPGVRTWLENVLKGFDPNFLTPEGWFEHHHDFGNYVWCPPLAAADVVVDLLGKARHKRPEGLHLVVVPRLMTGRWRRHLQRGTDFHFLMDIGPWDTDTLFEPLLIFIALPFRVHDPRLKEREKLLEKYGGVLRQALMRKVSSGSRRDLLREFLRDARALCPIRTWVGGPLQGGEGGRSLDVSVSMPSLPFQEYHGEKPLDPGGSRQGNQAIDHQGYFGCVLVEGILDGKGQPSWSFADGEDK</sequence>
<evidence type="ECO:0000313" key="2">
    <source>
        <dbReference type="EMBL" id="KAG7367403.1"/>
    </source>
</evidence>
<dbReference type="EMBL" id="JAGRRH010000007">
    <property type="protein sequence ID" value="KAG7367403.1"/>
    <property type="molecule type" value="Genomic_DNA"/>
</dbReference>